<gene>
    <name evidence="1" type="ORF">AADEFJLK_04403</name>
</gene>
<name>A0A2S5CG55_9GAMM</name>
<accession>A0A2S5CG55</accession>
<proteinExistence type="predicted"/>
<dbReference type="Proteomes" id="UP000237423">
    <property type="component" value="Unassembled WGS sequence"/>
</dbReference>
<protein>
    <submittedName>
        <fullName evidence="1">Uncharacterized protein</fullName>
    </submittedName>
</protein>
<dbReference type="RefSeq" id="WP_146054706.1">
    <property type="nucleotide sequence ID" value="NZ_PGFZ01000023.1"/>
</dbReference>
<sequence length="82" mass="9576">MQITIDLPDNLTEELLEKPDFKKFVQDGITKILLDYKIQQNSYTALKNEQTDTPITKSLVGVIRNCNLDESDYNKHLEEKYL</sequence>
<organism evidence="1 2">
    <name type="scientific">Methylovulum psychrotolerans</name>
    <dbReference type="NCBI Taxonomy" id="1704499"/>
    <lineage>
        <taxon>Bacteria</taxon>
        <taxon>Pseudomonadati</taxon>
        <taxon>Pseudomonadota</taxon>
        <taxon>Gammaproteobacteria</taxon>
        <taxon>Methylococcales</taxon>
        <taxon>Methylococcaceae</taxon>
        <taxon>Methylovulum</taxon>
    </lineage>
</organism>
<evidence type="ECO:0000313" key="2">
    <source>
        <dbReference type="Proteomes" id="UP000237423"/>
    </source>
</evidence>
<evidence type="ECO:0000313" key="1">
    <source>
        <dbReference type="EMBL" id="POZ49788.1"/>
    </source>
</evidence>
<dbReference type="AlphaFoldDB" id="A0A2S5CG55"/>
<comment type="caution">
    <text evidence="1">The sequence shown here is derived from an EMBL/GenBank/DDBJ whole genome shotgun (WGS) entry which is preliminary data.</text>
</comment>
<reference evidence="1 2" key="1">
    <citation type="submission" date="2017-11" db="EMBL/GenBank/DDBJ databases">
        <title>Draft Genome Sequence of Methylobacter psychrotolerans Sph1T, an Obligate Methanotroph from Low-Temperature Environments.</title>
        <authorList>
            <person name="Oshkin I.Y."/>
            <person name="Miroshnikov K."/>
            <person name="Belova S.E."/>
            <person name="Korzhenkov A."/>
            <person name="Toshchakov S.V."/>
            <person name="Dedysh S.N."/>
        </authorList>
    </citation>
    <scope>NUCLEOTIDE SEQUENCE [LARGE SCALE GENOMIC DNA]</scope>
    <source>
        <strain evidence="1 2">Sph1</strain>
    </source>
</reference>
<dbReference type="EMBL" id="PGFZ01000023">
    <property type="protein sequence ID" value="POZ49788.1"/>
    <property type="molecule type" value="Genomic_DNA"/>
</dbReference>